<keyword evidence="1" id="KW-1133">Transmembrane helix</keyword>
<proteinExistence type="predicted"/>
<dbReference type="Proteomes" id="UP001161405">
    <property type="component" value="Unassembled WGS sequence"/>
</dbReference>
<sequence>MAQKIMGIEMTGRNILIAVAFMVATYIAIRLVGTFAIVLTTGLLGFVVSAVVGFLLFAAYMRGR</sequence>
<keyword evidence="1" id="KW-0472">Membrane</keyword>
<evidence type="ECO:0000313" key="2">
    <source>
        <dbReference type="EMBL" id="GLQ18516.1"/>
    </source>
</evidence>
<gene>
    <name evidence="2" type="ORF">GCM10007879_27650</name>
</gene>
<keyword evidence="1" id="KW-0812">Transmembrane</keyword>
<organism evidence="2 3">
    <name type="scientific">Maritalea porphyrae</name>
    <dbReference type="NCBI Taxonomy" id="880732"/>
    <lineage>
        <taxon>Bacteria</taxon>
        <taxon>Pseudomonadati</taxon>
        <taxon>Pseudomonadota</taxon>
        <taxon>Alphaproteobacteria</taxon>
        <taxon>Hyphomicrobiales</taxon>
        <taxon>Devosiaceae</taxon>
        <taxon>Maritalea</taxon>
    </lineage>
</organism>
<feature type="transmembrane region" description="Helical" evidence="1">
    <location>
        <begin position="12"/>
        <end position="29"/>
    </location>
</feature>
<dbReference type="RefSeq" id="WP_284365506.1">
    <property type="nucleotide sequence ID" value="NZ_BSNI01000002.1"/>
</dbReference>
<comment type="caution">
    <text evidence="2">The sequence shown here is derived from an EMBL/GenBank/DDBJ whole genome shotgun (WGS) entry which is preliminary data.</text>
</comment>
<reference evidence="2" key="2">
    <citation type="submission" date="2023-01" db="EMBL/GenBank/DDBJ databases">
        <title>Draft genome sequence of Maritalea porphyrae strain NBRC 107169.</title>
        <authorList>
            <person name="Sun Q."/>
            <person name="Mori K."/>
        </authorList>
    </citation>
    <scope>NUCLEOTIDE SEQUENCE</scope>
    <source>
        <strain evidence="2">NBRC 107169</strain>
    </source>
</reference>
<evidence type="ECO:0000313" key="3">
    <source>
        <dbReference type="Proteomes" id="UP001161405"/>
    </source>
</evidence>
<feature type="transmembrane region" description="Helical" evidence="1">
    <location>
        <begin position="35"/>
        <end position="60"/>
    </location>
</feature>
<dbReference type="EMBL" id="BSNI01000002">
    <property type="protein sequence ID" value="GLQ18516.1"/>
    <property type="molecule type" value="Genomic_DNA"/>
</dbReference>
<evidence type="ECO:0000256" key="1">
    <source>
        <dbReference type="SAM" id="Phobius"/>
    </source>
</evidence>
<reference evidence="2" key="1">
    <citation type="journal article" date="2014" name="Int. J. Syst. Evol. Microbiol.">
        <title>Complete genome of a new Firmicutes species belonging to the dominant human colonic microbiota ('Ruminococcus bicirculans') reveals two chromosomes and a selective capacity to utilize plant glucans.</title>
        <authorList>
            <consortium name="NISC Comparative Sequencing Program"/>
            <person name="Wegmann U."/>
            <person name="Louis P."/>
            <person name="Goesmann A."/>
            <person name="Henrissat B."/>
            <person name="Duncan S.H."/>
            <person name="Flint H.J."/>
        </authorList>
    </citation>
    <scope>NUCLEOTIDE SEQUENCE</scope>
    <source>
        <strain evidence="2">NBRC 107169</strain>
    </source>
</reference>
<accession>A0ABQ5UVU6</accession>
<keyword evidence="3" id="KW-1185">Reference proteome</keyword>
<evidence type="ECO:0008006" key="4">
    <source>
        <dbReference type="Google" id="ProtNLM"/>
    </source>
</evidence>
<name>A0ABQ5UVU6_9HYPH</name>
<protein>
    <recommendedName>
        <fullName evidence="4">CTP synthetase</fullName>
    </recommendedName>
</protein>